<evidence type="ECO:0000256" key="4">
    <source>
        <dbReference type="ARBA" id="ARBA00023136"/>
    </source>
</evidence>
<organism evidence="7 8">
    <name type="scientific">Paecilomyces lecythidis</name>
    <dbReference type="NCBI Taxonomy" id="3004212"/>
    <lineage>
        <taxon>Eukaryota</taxon>
        <taxon>Fungi</taxon>
        <taxon>Dikarya</taxon>
        <taxon>Ascomycota</taxon>
        <taxon>Pezizomycotina</taxon>
        <taxon>Eurotiomycetes</taxon>
        <taxon>Eurotiomycetidae</taxon>
        <taxon>Eurotiales</taxon>
        <taxon>Thermoascaceae</taxon>
        <taxon>Paecilomyces</taxon>
    </lineage>
</organism>
<protein>
    <submittedName>
        <fullName evidence="7">Multidrug-resistance type transporter aminotriazole resistance</fullName>
    </submittedName>
</protein>
<name>A0ABR3XP42_9EURO</name>
<comment type="caution">
    <text evidence="7">The sequence shown here is derived from an EMBL/GenBank/DDBJ whole genome shotgun (WGS) entry which is preliminary data.</text>
</comment>
<feature type="compositionally biased region" description="Polar residues" evidence="5">
    <location>
        <begin position="1"/>
        <end position="11"/>
    </location>
</feature>
<feature type="region of interest" description="Disordered" evidence="5">
    <location>
        <begin position="1"/>
        <end position="45"/>
    </location>
</feature>
<evidence type="ECO:0000256" key="2">
    <source>
        <dbReference type="ARBA" id="ARBA00022692"/>
    </source>
</evidence>
<dbReference type="Proteomes" id="UP001583193">
    <property type="component" value="Unassembled WGS sequence"/>
</dbReference>
<dbReference type="EMBL" id="JAVDPF010000013">
    <property type="protein sequence ID" value="KAL1877756.1"/>
    <property type="molecule type" value="Genomic_DNA"/>
</dbReference>
<feature type="transmembrane region" description="Helical" evidence="6">
    <location>
        <begin position="420"/>
        <end position="442"/>
    </location>
</feature>
<dbReference type="PANTHER" id="PTHR42718:SF1">
    <property type="entry name" value="LOW AFFINITY AMMONIUM TRANSPORTER"/>
    <property type="match status" value="1"/>
</dbReference>
<evidence type="ECO:0000256" key="5">
    <source>
        <dbReference type="SAM" id="MobiDB-lite"/>
    </source>
</evidence>
<dbReference type="InterPro" id="IPR011701">
    <property type="entry name" value="MFS"/>
</dbReference>
<keyword evidence="3 6" id="KW-1133">Transmembrane helix</keyword>
<proteinExistence type="predicted"/>
<feature type="transmembrane region" description="Helical" evidence="6">
    <location>
        <begin position="357"/>
        <end position="376"/>
    </location>
</feature>
<feature type="transmembrane region" description="Helical" evidence="6">
    <location>
        <begin position="382"/>
        <end position="408"/>
    </location>
</feature>
<evidence type="ECO:0000256" key="6">
    <source>
        <dbReference type="SAM" id="Phobius"/>
    </source>
</evidence>
<feature type="region of interest" description="Disordered" evidence="5">
    <location>
        <begin position="69"/>
        <end position="95"/>
    </location>
</feature>
<dbReference type="PANTHER" id="PTHR42718">
    <property type="entry name" value="MAJOR FACILITATOR SUPERFAMILY MULTIDRUG TRANSPORTER MFSC"/>
    <property type="match status" value="1"/>
</dbReference>
<dbReference type="Gene3D" id="1.20.1250.20">
    <property type="entry name" value="MFS general substrate transporter like domains"/>
    <property type="match status" value="2"/>
</dbReference>
<gene>
    <name evidence="7" type="primary">ATR1</name>
    <name evidence="7" type="ORF">Plec18167_004725</name>
</gene>
<evidence type="ECO:0000256" key="1">
    <source>
        <dbReference type="ARBA" id="ARBA00004141"/>
    </source>
</evidence>
<feature type="transmembrane region" description="Helical" evidence="6">
    <location>
        <begin position="294"/>
        <end position="312"/>
    </location>
</feature>
<evidence type="ECO:0000313" key="8">
    <source>
        <dbReference type="Proteomes" id="UP001583193"/>
    </source>
</evidence>
<evidence type="ECO:0000313" key="7">
    <source>
        <dbReference type="EMBL" id="KAL1877756.1"/>
    </source>
</evidence>
<evidence type="ECO:0000256" key="3">
    <source>
        <dbReference type="ARBA" id="ARBA00022989"/>
    </source>
</evidence>
<dbReference type="Pfam" id="PF07690">
    <property type="entry name" value="MFS_1"/>
    <property type="match status" value="1"/>
</dbReference>
<dbReference type="InterPro" id="IPR036259">
    <property type="entry name" value="MFS_trans_sf"/>
</dbReference>
<feature type="compositionally biased region" description="Low complexity" evidence="5">
    <location>
        <begin position="12"/>
        <end position="22"/>
    </location>
</feature>
<sequence>MAVDNQPQQHSTAPTTTTSITTDTDDNINEDFSKSSVPTDAPIANRPGILTDKLLALQNEHVELSHHANCGSSEDEKDKEWQQQGGGPPADNLARTETNVSIVATMSLRREITFVGTMCIGELFSRIGPAIILPNCVAILGVSYPPGRRKEMVFALFGSMSPTGSIGGSALAAVLALAWWPWAFYAFSIMLAVWGVGCYFIIPAASNGQNTPIPKGFKNTVRELDLIGMFLGVGGLILFNFAWNQAPIVGWEQPYVYVILIIGVMFLTGFCIFERRYAENPLVPFHAFSPDVSFVLGAIACGWSCFGIWYYYCWQFFMVVQGNSPLLATAKISPAVPSGTVAALFTGYMLHHLKPPLVMTMSMCFYLVGSILLMLVPVDQIYWGQMFVAILIIPWGMDMSFPAATIILSDSVERKHQGIAASLVNTFVNYSISLGLGFAGTVEVHVNKGGTTTHDILLGYRGAYYFCTGLAGLGLVITLIYLVKSTYNRPKKVAADGA</sequence>
<feature type="transmembrane region" description="Helical" evidence="6">
    <location>
        <begin position="255"/>
        <end position="273"/>
    </location>
</feature>
<keyword evidence="8" id="KW-1185">Reference proteome</keyword>
<feature type="transmembrane region" description="Helical" evidence="6">
    <location>
        <begin position="153"/>
        <end position="176"/>
    </location>
</feature>
<accession>A0ABR3XP42</accession>
<comment type="subcellular location">
    <subcellularLocation>
        <location evidence="1">Membrane</location>
        <topology evidence="1">Multi-pass membrane protein</topology>
    </subcellularLocation>
</comment>
<feature type="transmembrane region" description="Helical" evidence="6">
    <location>
        <begin position="182"/>
        <end position="202"/>
    </location>
</feature>
<feature type="transmembrane region" description="Helical" evidence="6">
    <location>
        <begin position="462"/>
        <end position="483"/>
    </location>
</feature>
<reference evidence="7 8" key="1">
    <citation type="journal article" date="2024" name="IMA Fungus">
        <title>IMA Genome - F19 : A genome assembly and annotation guide to empower mycologists, including annotated draft genome sequences of Ceratocystis pirilliformis, Diaporthe australafricana, Fusarium ophioides, Paecilomyces lecythidis, and Sporothrix stenoceras.</title>
        <authorList>
            <person name="Aylward J."/>
            <person name="Wilson A.M."/>
            <person name="Visagie C.M."/>
            <person name="Spraker J."/>
            <person name="Barnes I."/>
            <person name="Buitendag C."/>
            <person name="Ceriani C."/>
            <person name="Del Mar Angel L."/>
            <person name="du Plessis D."/>
            <person name="Fuchs T."/>
            <person name="Gasser K."/>
            <person name="Kramer D."/>
            <person name="Li W."/>
            <person name="Munsamy K."/>
            <person name="Piso A."/>
            <person name="Price J.L."/>
            <person name="Sonnekus B."/>
            <person name="Thomas C."/>
            <person name="van der Nest A."/>
            <person name="van Dijk A."/>
            <person name="van Heerden A."/>
            <person name="van Vuuren N."/>
            <person name="Yilmaz N."/>
            <person name="Duong T.A."/>
            <person name="van der Merwe N.A."/>
            <person name="Wingfield M.J."/>
            <person name="Wingfield B.D."/>
        </authorList>
    </citation>
    <scope>NUCLEOTIDE SEQUENCE [LARGE SCALE GENOMIC DNA]</scope>
    <source>
        <strain evidence="7 8">CMW 18167</strain>
    </source>
</reference>
<dbReference type="SUPFAM" id="SSF103473">
    <property type="entry name" value="MFS general substrate transporter"/>
    <property type="match status" value="2"/>
</dbReference>
<keyword evidence="2 6" id="KW-0812">Transmembrane</keyword>
<feature type="transmembrane region" description="Helical" evidence="6">
    <location>
        <begin position="223"/>
        <end position="243"/>
    </location>
</feature>
<keyword evidence="4 6" id="KW-0472">Membrane</keyword>